<sequence length="736" mass="78116">MYAERLAQLWSVENGLCFGRIDRALPSGADGAPGGAGGVNGPPAGDAAAGDAGTSGADTSSGPAGAGEGGAVPAAEARLYIGRIGLSDDDQERLLVDWRAPVAQPFYRATAASPAGLALRRHIRTRNRRVIGLDDDLFDIDALAEADRSTLNGEAALLASLAEHRTGRMRDIVATIQAEQDRVIRSGLPGVLVVEGGPGTGKTVVALHRAAYLLYTHRDKLSRGGVLIVGPSSTFLRYIGQVLPSLGETDVLLSTVGELFPGVTAEADEPDEVAALKGDARMAGVLARAVQDRQEPLGAPLELRVDRTTLRLDRRTVDSARTKARRSRRPHNQARRVFTRAILAALTKQAAKHYGADLLSEADVADLRAEIHAEPAVRSAINRLWPYLTPQRLLRELYADPARLASAAPELTGRERDLLRREPDAPWTPADVPLLDEAAELLGEIEESALRGALRAQEEESEEVRYAREVLAILGMEGVVDAAALAERHREDAAHLTLAERAAGDRSWTFGHVIVDEAQEVSAMAWRALMRRCPARSMTVVGDLAQAGTAAGPRTWAEALDPHAAGRWRLERLTVNYRTPSAIMDVAADALAAVGPGLEPPRSVRQGDEAPWSLRVDDLAAALPGVVAAEAAALGQGRLALIVPAALAERLAPLGVTGPEGLDAPVAVLTVAQAKGLEFDGVVIAEPAAVLAESPRGPGDLYVALTRATRRLGVVHTTDLPPFLSRLTPRRETGRA</sequence>
<dbReference type="InterPro" id="IPR000212">
    <property type="entry name" value="DNA_helicase_UvrD/REP"/>
</dbReference>
<feature type="binding site" evidence="5">
    <location>
        <begin position="196"/>
        <end position="203"/>
    </location>
    <ligand>
        <name>ATP</name>
        <dbReference type="ChEBI" id="CHEBI:30616"/>
    </ligand>
</feature>
<dbReference type="PROSITE" id="PS51198">
    <property type="entry name" value="UVRD_HELICASE_ATP_BIND"/>
    <property type="match status" value="1"/>
</dbReference>
<comment type="caution">
    <text evidence="8">The sequence shown here is derived from an EMBL/GenBank/DDBJ whole genome shotgun (WGS) entry which is preliminary data.</text>
</comment>
<keyword evidence="1 5" id="KW-0547">Nucleotide-binding</keyword>
<dbReference type="InterPro" id="IPR014016">
    <property type="entry name" value="UvrD-like_ATP-bd"/>
</dbReference>
<gene>
    <name evidence="8" type="ORF">D5H75_00685</name>
</gene>
<keyword evidence="4 5" id="KW-0067">ATP-binding</keyword>
<dbReference type="GO" id="GO:0016787">
    <property type="term" value="F:hydrolase activity"/>
    <property type="evidence" value="ECO:0007669"/>
    <property type="project" value="UniProtKB-UniRule"/>
</dbReference>
<dbReference type="GO" id="GO:0005829">
    <property type="term" value="C:cytosol"/>
    <property type="evidence" value="ECO:0007669"/>
    <property type="project" value="TreeGrafter"/>
</dbReference>
<feature type="region of interest" description="Disordered" evidence="6">
    <location>
        <begin position="32"/>
        <end position="70"/>
    </location>
</feature>
<keyword evidence="9" id="KW-1185">Reference proteome</keyword>
<dbReference type="PANTHER" id="PTHR11070">
    <property type="entry name" value="UVRD / RECB / PCRA DNA HELICASE FAMILY MEMBER"/>
    <property type="match status" value="1"/>
</dbReference>
<dbReference type="GO" id="GO:0005524">
    <property type="term" value="F:ATP binding"/>
    <property type="evidence" value="ECO:0007669"/>
    <property type="project" value="UniProtKB-UniRule"/>
</dbReference>
<keyword evidence="3 5" id="KW-0347">Helicase</keyword>
<evidence type="ECO:0000256" key="5">
    <source>
        <dbReference type="PROSITE-ProRule" id="PRU00560"/>
    </source>
</evidence>
<dbReference type="GO" id="GO:0043138">
    <property type="term" value="F:3'-5' DNA helicase activity"/>
    <property type="evidence" value="ECO:0007669"/>
    <property type="project" value="TreeGrafter"/>
</dbReference>
<evidence type="ECO:0000256" key="3">
    <source>
        <dbReference type="ARBA" id="ARBA00022806"/>
    </source>
</evidence>
<dbReference type="OrthoDB" id="9787585at2"/>
<evidence type="ECO:0000256" key="2">
    <source>
        <dbReference type="ARBA" id="ARBA00022801"/>
    </source>
</evidence>
<dbReference type="SUPFAM" id="SSF52540">
    <property type="entry name" value="P-loop containing nucleoside triphosphate hydrolases"/>
    <property type="match status" value="1"/>
</dbReference>
<name>A0A3A4B0G7_9ACTN</name>
<evidence type="ECO:0000259" key="7">
    <source>
        <dbReference type="PROSITE" id="PS51198"/>
    </source>
</evidence>
<proteinExistence type="predicted"/>
<dbReference type="GO" id="GO:0003677">
    <property type="term" value="F:DNA binding"/>
    <property type="evidence" value="ECO:0007669"/>
    <property type="project" value="InterPro"/>
</dbReference>
<dbReference type="PANTHER" id="PTHR11070:SF45">
    <property type="entry name" value="DNA 3'-5' HELICASE"/>
    <property type="match status" value="1"/>
</dbReference>
<feature type="compositionally biased region" description="Low complexity" evidence="6">
    <location>
        <begin position="41"/>
        <end position="63"/>
    </location>
</feature>
<dbReference type="AlphaFoldDB" id="A0A3A4B0G7"/>
<dbReference type="GO" id="GO:0000725">
    <property type="term" value="P:recombinational repair"/>
    <property type="evidence" value="ECO:0007669"/>
    <property type="project" value="TreeGrafter"/>
</dbReference>
<evidence type="ECO:0000313" key="9">
    <source>
        <dbReference type="Proteomes" id="UP000265768"/>
    </source>
</evidence>
<accession>A0A3A4B0G7</accession>
<evidence type="ECO:0000313" key="8">
    <source>
        <dbReference type="EMBL" id="RJL36167.1"/>
    </source>
</evidence>
<dbReference type="Gene3D" id="3.40.50.300">
    <property type="entry name" value="P-loop containing nucleotide triphosphate hydrolases"/>
    <property type="match status" value="2"/>
</dbReference>
<protein>
    <submittedName>
        <fullName evidence="8">Helicase</fullName>
    </submittedName>
</protein>
<evidence type="ECO:0000256" key="6">
    <source>
        <dbReference type="SAM" id="MobiDB-lite"/>
    </source>
</evidence>
<feature type="domain" description="UvrD-like helicase ATP-binding" evidence="7">
    <location>
        <begin position="175"/>
        <end position="580"/>
    </location>
</feature>
<dbReference type="EMBL" id="QZEY01000001">
    <property type="protein sequence ID" value="RJL36167.1"/>
    <property type="molecule type" value="Genomic_DNA"/>
</dbReference>
<keyword evidence="2 5" id="KW-0378">Hydrolase</keyword>
<evidence type="ECO:0000256" key="1">
    <source>
        <dbReference type="ARBA" id="ARBA00022741"/>
    </source>
</evidence>
<dbReference type="InterPro" id="IPR027417">
    <property type="entry name" value="P-loop_NTPase"/>
</dbReference>
<dbReference type="Pfam" id="PF13538">
    <property type="entry name" value="UvrD_C_2"/>
    <property type="match status" value="1"/>
</dbReference>
<dbReference type="InterPro" id="IPR027785">
    <property type="entry name" value="UvrD-like_helicase_C"/>
</dbReference>
<evidence type="ECO:0000256" key="4">
    <source>
        <dbReference type="ARBA" id="ARBA00022840"/>
    </source>
</evidence>
<organism evidence="8 9">
    <name type="scientific">Bailinhaonella thermotolerans</name>
    <dbReference type="NCBI Taxonomy" id="1070861"/>
    <lineage>
        <taxon>Bacteria</taxon>
        <taxon>Bacillati</taxon>
        <taxon>Actinomycetota</taxon>
        <taxon>Actinomycetes</taxon>
        <taxon>Streptosporangiales</taxon>
        <taxon>Streptosporangiaceae</taxon>
        <taxon>Bailinhaonella</taxon>
    </lineage>
</organism>
<reference evidence="8 9" key="1">
    <citation type="submission" date="2018-09" db="EMBL/GenBank/DDBJ databases">
        <title>YIM 75507 draft genome.</title>
        <authorList>
            <person name="Tang S."/>
            <person name="Feng Y."/>
        </authorList>
    </citation>
    <scope>NUCLEOTIDE SEQUENCE [LARGE SCALE GENOMIC DNA]</scope>
    <source>
        <strain evidence="8 9">YIM 75507</strain>
    </source>
</reference>
<dbReference type="Proteomes" id="UP000265768">
    <property type="component" value="Unassembled WGS sequence"/>
</dbReference>